<dbReference type="InterPro" id="IPR020556">
    <property type="entry name" value="Amidase_CS"/>
</dbReference>
<proteinExistence type="inferred from homology"/>
<evidence type="ECO:0000256" key="4">
    <source>
        <dbReference type="ARBA" id="ARBA00012739"/>
    </source>
</evidence>
<evidence type="ECO:0000256" key="3">
    <source>
        <dbReference type="ARBA" id="ARBA00011123"/>
    </source>
</evidence>
<evidence type="ECO:0000256" key="9">
    <source>
        <dbReference type="ARBA" id="ARBA00022917"/>
    </source>
</evidence>
<dbReference type="PANTHER" id="PTHR11895">
    <property type="entry name" value="TRANSAMIDASE"/>
    <property type="match status" value="1"/>
</dbReference>
<evidence type="ECO:0000256" key="6">
    <source>
        <dbReference type="ARBA" id="ARBA00022598"/>
    </source>
</evidence>
<dbReference type="PANTHER" id="PTHR11895:SF151">
    <property type="entry name" value="GLUTAMYL-TRNA(GLN) AMIDOTRANSFERASE SUBUNIT A"/>
    <property type="match status" value="1"/>
</dbReference>
<evidence type="ECO:0000256" key="8">
    <source>
        <dbReference type="ARBA" id="ARBA00022840"/>
    </source>
</evidence>
<evidence type="ECO:0000313" key="14">
    <source>
        <dbReference type="Proteomes" id="UP000306441"/>
    </source>
</evidence>
<name>A0ABY2QCG1_9HYPH</name>
<feature type="domain" description="Amidase" evidence="12">
    <location>
        <begin position="25"/>
        <end position="473"/>
    </location>
</feature>
<keyword evidence="9 11" id="KW-0648">Protein biosynthesis</keyword>
<feature type="active site" description="Acyl-ester intermediate" evidence="11">
    <location>
        <position position="183"/>
    </location>
</feature>
<dbReference type="InterPro" id="IPR023631">
    <property type="entry name" value="Amidase_dom"/>
</dbReference>
<evidence type="ECO:0000259" key="12">
    <source>
        <dbReference type="Pfam" id="PF01425"/>
    </source>
</evidence>
<comment type="function">
    <text evidence="1">Hydrolyzes indole-3-acetamide (IAM) into indole-3-acetic acid (IAA).</text>
</comment>
<dbReference type="Pfam" id="PF01425">
    <property type="entry name" value="Amidase"/>
    <property type="match status" value="1"/>
</dbReference>
<evidence type="ECO:0000256" key="11">
    <source>
        <dbReference type="HAMAP-Rule" id="MF_00120"/>
    </source>
</evidence>
<dbReference type="InterPro" id="IPR000120">
    <property type="entry name" value="Amidase"/>
</dbReference>
<comment type="similarity">
    <text evidence="2 11">Belongs to the amidase family. GatA subfamily.</text>
</comment>
<evidence type="ECO:0000256" key="2">
    <source>
        <dbReference type="ARBA" id="ARBA00008069"/>
    </source>
</evidence>
<dbReference type="EC" id="6.3.5.7" evidence="4 11"/>
<dbReference type="NCBIfam" id="TIGR00132">
    <property type="entry name" value="gatA"/>
    <property type="match status" value="1"/>
</dbReference>
<comment type="function">
    <text evidence="11">Allows the formation of correctly charged Gln-tRNA(Gln) through the transamidation of misacylated Glu-tRNA(Gln) in organisms which lack glutaminyl-tRNA synthetase. The reaction takes place in the presence of glutamine and ATP through an activated gamma-phospho-Glu-tRNA(Gln).</text>
</comment>
<comment type="caution">
    <text evidence="13">The sequence shown here is derived from an EMBL/GenBank/DDBJ whole genome shotgun (WGS) entry which is preliminary data.</text>
</comment>
<dbReference type="EMBL" id="SSNY01000001">
    <property type="protein sequence ID" value="THF59836.1"/>
    <property type="molecule type" value="Genomic_DNA"/>
</dbReference>
<comment type="subunit">
    <text evidence="3 11">Heterotrimer of A, B and C subunits.</text>
</comment>
<keyword evidence="7 11" id="KW-0547">Nucleotide-binding</keyword>
<feature type="active site" description="Charge relay system" evidence="11">
    <location>
        <position position="79"/>
    </location>
</feature>
<evidence type="ECO:0000256" key="1">
    <source>
        <dbReference type="ARBA" id="ARBA00003871"/>
    </source>
</evidence>
<organism evidence="13 14">
    <name type="scientific">Ollibium composti</name>
    <dbReference type="NCBI Taxonomy" id="2675109"/>
    <lineage>
        <taxon>Bacteria</taxon>
        <taxon>Pseudomonadati</taxon>
        <taxon>Pseudomonadota</taxon>
        <taxon>Alphaproteobacteria</taxon>
        <taxon>Hyphomicrobiales</taxon>
        <taxon>Phyllobacteriaceae</taxon>
        <taxon>Ollibium</taxon>
    </lineage>
</organism>
<reference evidence="13 14" key="1">
    <citation type="submission" date="2019-04" db="EMBL/GenBank/DDBJ databases">
        <title>Mesorhizobium composti sp. nov., isolated from compost.</title>
        <authorList>
            <person name="Lin S.-Y."/>
            <person name="Hameed A."/>
            <person name="Hsieh Y.-T."/>
            <person name="Young C.-C."/>
        </authorList>
    </citation>
    <scope>NUCLEOTIDE SEQUENCE [LARGE SCALE GENOMIC DNA]</scope>
    <source>
        <strain evidence="13 14">CC-YTH430</strain>
    </source>
</reference>
<gene>
    <name evidence="11 13" type="primary">gatA</name>
    <name evidence="13" type="ORF">E6C48_01945</name>
</gene>
<evidence type="ECO:0000256" key="7">
    <source>
        <dbReference type="ARBA" id="ARBA00022741"/>
    </source>
</evidence>
<dbReference type="Proteomes" id="UP000306441">
    <property type="component" value="Unassembled WGS sequence"/>
</dbReference>
<keyword evidence="8 11" id="KW-0067">ATP-binding</keyword>
<dbReference type="PROSITE" id="PS00571">
    <property type="entry name" value="AMIDASES"/>
    <property type="match status" value="1"/>
</dbReference>
<dbReference type="InterPro" id="IPR004412">
    <property type="entry name" value="GatA"/>
</dbReference>
<comment type="catalytic activity">
    <reaction evidence="10 11">
        <text>L-glutamyl-tRNA(Gln) + L-glutamine + ATP + H2O = L-glutaminyl-tRNA(Gln) + L-glutamate + ADP + phosphate + H(+)</text>
        <dbReference type="Rhea" id="RHEA:17521"/>
        <dbReference type="Rhea" id="RHEA-COMP:9681"/>
        <dbReference type="Rhea" id="RHEA-COMP:9684"/>
        <dbReference type="ChEBI" id="CHEBI:15377"/>
        <dbReference type="ChEBI" id="CHEBI:15378"/>
        <dbReference type="ChEBI" id="CHEBI:29985"/>
        <dbReference type="ChEBI" id="CHEBI:30616"/>
        <dbReference type="ChEBI" id="CHEBI:43474"/>
        <dbReference type="ChEBI" id="CHEBI:58359"/>
        <dbReference type="ChEBI" id="CHEBI:78520"/>
        <dbReference type="ChEBI" id="CHEBI:78521"/>
        <dbReference type="ChEBI" id="CHEBI:456216"/>
        <dbReference type="EC" id="6.3.5.7"/>
    </reaction>
</comment>
<keyword evidence="6 11" id="KW-0436">Ligase</keyword>
<keyword evidence="14" id="KW-1185">Reference proteome</keyword>
<evidence type="ECO:0000313" key="13">
    <source>
        <dbReference type="EMBL" id="THF59836.1"/>
    </source>
</evidence>
<dbReference type="GO" id="GO:0050567">
    <property type="term" value="F:glutaminyl-tRNA synthase (glutamine-hydrolyzing) activity"/>
    <property type="evidence" value="ECO:0007669"/>
    <property type="project" value="UniProtKB-EC"/>
</dbReference>
<protein>
    <recommendedName>
        <fullName evidence="5 11">Glutamyl-tRNA(Gln) amidotransferase subunit A</fullName>
        <shortName evidence="11">Glu-ADT subunit A</shortName>
        <ecNumber evidence="4 11">6.3.5.7</ecNumber>
    </recommendedName>
</protein>
<dbReference type="RefSeq" id="WP_136353422.1">
    <property type="nucleotide sequence ID" value="NZ_SSNY01000001.1"/>
</dbReference>
<sequence length="493" mass="52810">MTDLTRLTIAEARTKLRDKEFTATELTDAYLAAIDAANPSLNAYVAVTHDKARAMAKTSDAKLTKGEAGALEGIPLGIKDLFATEGVHTQAASHILDGFKPRYESTVTANLWADGAVMLGKLNMDEFAMGSSNETSYYGPVVNPWRANGSNKQLVPGGSSGGSAAAVSGFLCAGATATDTGGSIRQPAAFTGTVGIKPTYGRCSRWGTVAFASSLDQAGPIARDVRDAAILLKSMASVDAKDTTSVDRPIPDYEAAIGRPIKGMKVGIPKEYRMDGMPEEIEALWQKGIAWLKEAGAEIVDISLPHTKYALPAYYIVAPAEASSNLARYDGVRYGLRVPGKDIVEMYENTRAAGFGREVKRRIMIGTYVLSAGYYDAYYLQAQKVRTLIKKDFEDAFHAGVDVILTPATPSAAFGIADQDMNADPVKMYLNDIFTVTVNMAGLPGIAVPAGLDASGLPLGLQLIGRPFDEETLFQTAHVIEQAAGRFQPQKWW</sequence>
<feature type="active site" description="Charge relay system" evidence="11">
    <location>
        <position position="159"/>
    </location>
</feature>
<evidence type="ECO:0000256" key="5">
    <source>
        <dbReference type="ARBA" id="ARBA00014428"/>
    </source>
</evidence>
<dbReference type="SUPFAM" id="SSF75304">
    <property type="entry name" value="Amidase signature (AS) enzymes"/>
    <property type="match status" value="1"/>
</dbReference>
<dbReference type="HAMAP" id="MF_00120">
    <property type="entry name" value="GatA"/>
    <property type="match status" value="1"/>
</dbReference>
<dbReference type="Gene3D" id="3.90.1300.10">
    <property type="entry name" value="Amidase signature (AS) domain"/>
    <property type="match status" value="1"/>
</dbReference>
<evidence type="ECO:0000256" key="10">
    <source>
        <dbReference type="ARBA" id="ARBA00047407"/>
    </source>
</evidence>
<dbReference type="InterPro" id="IPR036928">
    <property type="entry name" value="AS_sf"/>
</dbReference>
<accession>A0ABY2QCG1</accession>